<keyword evidence="3" id="KW-1185">Reference proteome</keyword>
<evidence type="ECO:0000313" key="2">
    <source>
        <dbReference type="EMBL" id="SOB87277.1"/>
    </source>
</evidence>
<feature type="region of interest" description="Disordered" evidence="1">
    <location>
        <begin position="1"/>
        <end position="25"/>
    </location>
</feature>
<protein>
    <submittedName>
        <fullName evidence="2">Uncharacterized protein</fullName>
    </submittedName>
</protein>
<feature type="compositionally biased region" description="Low complexity" evidence="1">
    <location>
        <begin position="14"/>
        <end position="25"/>
    </location>
</feature>
<dbReference type="EMBL" id="OBMI01000002">
    <property type="protein sequence ID" value="SOB87277.1"/>
    <property type="molecule type" value="Genomic_DNA"/>
</dbReference>
<accession>A0A285R4J1</accession>
<dbReference type="Proteomes" id="UP000219494">
    <property type="component" value="Unassembled WGS sequence"/>
</dbReference>
<evidence type="ECO:0000256" key="1">
    <source>
        <dbReference type="SAM" id="MobiDB-lite"/>
    </source>
</evidence>
<reference evidence="2 3" key="1">
    <citation type="submission" date="2017-07" db="EMBL/GenBank/DDBJ databases">
        <authorList>
            <person name="Sun Z.S."/>
            <person name="Albrecht U."/>
            <person name="Echele G."/>
            <person name="Lee C.C."/>
        </authorList>
    </citation>
    <scope>NUCLEOTIDE SEQUENCE [LARGE SCALE GENOMIC DNA]</scope>
    <source>
        <strain evidence="2 3">CGMCC 1.12672</strain>
    </source>
</reference>
<proteinExistence type="predicted"/>
<sequence length="87" mass="9095">MSILSGLFGGGNGSSNSNTEADSSDFTSDFDAVLDINASNTSYESYSDGEESYESLDAQEFGTSLDIGNLIESMTDSFSESDSVAFG</sequence>
<dbReference type="RefSeq" id="WP_097064182.1">
    <property type="nucleotide sequence ID" value="NZ_OBMI01000002.1"/>
</dbReference>
<evidence type="ECO:0000313" key="3">
    <source>
        <dbReference type="Proteomes" id="UP000219494"/>
    </source>
</evidence>
<dbReference type="AlphaFoldDB" id="A0A285R4J1"/>
<gene>
    <name evidence="2" type="ORF">SAMN06297144_2404</name>
</gene>
<organism evidence="2 3">
    <name type="scientific">Sphingomonas guangdongensis</name>
    <dbReference type="NCBI Taxonomy" id="1141890"/>
    <lineage>
        <taxon>Bacteria</taxon>
        <taxon>Pseudomonadati</taxon>
        <taxon>Pseudomonadota</taxon>
        <taxon>Alphaproteobacteria</taxon>
        <taxon>Sphingomonadales</taxon>
        <taxon>Sphingomonadaceae</taxon>
        <taxon>Sphingomonas</taxon>
    </lineage>
</organism>
<name>A0A285R4J1_9SPHN</name>